<comment type="caution">
    <text evidence="2">The sequence shown here is derived from an EMBL/GenBank/DDBJ whole genome shotgun (WGS) entry which is preliminary data.</text>
</comment>
<dbReference type="EMBL" id="BSDT01000001">
    <property type="protein sequence ID" value="GLI41580.1"/>
    <property type="molecule type" value="Genomic_DNA"/>
</dbReference>
<dbReference type="AlphaFoldDB" id="A0A9W6LFX0"/>
<accession>A0A9W6LFX0</accession>
<feature type="compositionally biased region" description="Basic and acidic residues" evidence="1">
    <location>
        <begin position="30"/>
        <end position="44"/>
    </location>
</feature>
<evidence type="ECO:0000313" key="3">
    <source>
        <dbReference type="Proteomes" id="UP001144313"/>
    </source>
</evidence>
<evidence type="ECO:0000256" key="1">
    <source>
        <dbReference type="SAM" id="MobiDB-lite"/>
    </source>
</evidence>
<keyword evidence="3" id="KW-1185">Reference proteome</keyword>
<sequence length="70" mass="7170">MCRIRDGHCLHAHGAGGVAARSDNRGTAGRGRDAAGHVPHDHRNGAQAPAPPQRSREGTAGLGAAETWAL</sequence>
<dbReference type="Proteomes" id="UP001144313">
    <property type="component" value="Unassembled WGS sequence"/>
</dbReference>
<organism evidence="2 3">
    <name type="scientific">Glycomyces algeriensis</name>
    <dbReference type="NCBI Taxonomy" id="256037"/>
    <lineage>
        <taxon>Bacteria</taxon>
        <taxon>Bacillati</taxon>
        <taxon>Actinomycetota</taxon>
        <taxon>Actinomycetes</taxon>
        <taxon>Glycomycetales</taxon>
        <taxon>Glycomycetaceae</taxon>
        <taxon>Glycomyces</taxon>
    </lineage>
</organism>
<evidence type="ECO:0000313" key="2">
    <source>
        <dbReference type="EMBL" id="GLI41580.1"/>
    </source>
</evidence>
<reference evidence="2" key="1">
    <citation type="submission" date="2022-12" db="EMBL/GenBank/DDBJ databases">
        <title>Reference genome sequencing for broad-spectrum identification of bacterial and archaeal isolates by mass spectrometry.</title>
        <authorList>
            <person name="Sekiguchi Y."/>
            <person name="Tourlousse D.M."/>
        </authorList>
    </citation>
    <scope>NUCLEOTIDE SEQUENCE</scope>
    <source>
        <strain evidence="2">LLR39Z86</strain>
    </source>
</reference>
<gene>
    <name evidence="2" type="ORF">GALLR39Z86_14300</name>
</gene>
<protein>
    <submittedName>
        <fullName evidence="2">Uncharacterized protein</fullName>
    </submittedName>
</protein>
<name>A0A9W6LFX0_9ACTN</name>
<feature type="region of interest" description="Disordered" evidence="1">
    <location>
        <begin position="12"/>
        <end position="70"/>
    </location>
</feature>
<proteinExistence type="predicted"/>